<dbReference type="KEGG" id="fmg:HYN48_12535"/>
<dbReference type="GO" id="GO:0016788">
    <property type="term" value="F:hydrolase activity, acting on ester bonds"/>
    <property type="evidence" value="ECO:0007669"/>
    <property type="project" value="TreeGrafter"/>
</dbReference>
<organism evidence="3 4">
    <name type="scientific">Flavobacterium magnum</name>
    <dbReference type="NCBI Taxonomy" id="2162713"/>
    <lineage>
        <taxon>Bacteria</taxon>
        <taxon>Pseudomonadati</taxon>
        <taxon>Bacteroidota</taxon>
        <taxon>Flavobacteriia</taxon>
        <taxon>Flavobacteriales</taxon>
        <taxon>Flavobacteriaceae</taxon>
        <taxon>Flavobacterium</taxon>
    </lineage>
</organism>
<sequence length="390" mass="45478">MRRFSEIIPKLYLVIFLWLSLGAQGFSQQTTNIESFLLRSESLNQERQIFVYTPWQYEKRDLVAFDVIYVFDAQDREFFDLVHSSLNFLFPQKKFIVVGITSPANDKIKYYRNSDFIPKPNEESVAKYTDNPNAENFWRYVSSEVIPYIDHKYRTTNTRHLVGHSLSASFVLDKAIHEQEMFTGFICVSPNLGYDNDRLANDFQKIDFFKPAENKFLYVSRANEAQVWGSSWDKPNEKVTAFLRHVRDFGKYQVVVKDFPEFDHRAVFLPSIIEGLTLLKTFIEHNPYPIKSPAKDIILKLSVPEKTDEAYITGNQIGLGNWDPGKIKLEKVSDFEREIKLHVQFPMEFKITKGSWETQAVTNQSTDSNENIVINHAENNVLQLKVVLWN</sequence>
<dbReference type="Pfam" id="PF00756">
    <property type="entry name" value="Esterase"/>
    <property type="match status" value="1"/>
</dbReference>
<name>A0A2S0RI02_9FLAO</name>
<dbReference type="EMBL" id="CP028811">
    <property type="protein sequence ID" value="AWA30838.1"/>
    <property type="molecule type" value="Genomic_DNA"/>
</dbReference>
<dbReference type="InterPro" id="IPR052558">
    <property type="entry name" value="Siderophore_Hydrolase_D"/>
</dbReference>
<dbReference type="InterPro" id="IPR000801">
    <property type="entry name" value="Esterase-like"/>
</dbReference>
<dbReference type="PANTHER" id="PTHR40841:SF2">
    <property type="entry name" value="SIDEROPHORE-DEGRADING ESTERASE (EUROFUNG)"/>
    <property type="match status" value="1"/>
</dbReference>
<comment type="similarity">
    <text evidence="1">Belongs to the esterase D family.</text>
</comment>
<evidence type="ECO:0000313" key="3">
    <source>
        <dbReference type="EMBL" id="AWA30838.1"/>
    </source>
</evidence>
<dbReference type="RefSeq" id="WP_108372220.1">
    <property type="nucleotide sequence ID" value="NZ_CP028811.1"/>
</dbReference>
<dbReference type="Proteomes" id="UP000244193">
    <property type="component" value="Chromosome"/>
</dbReference>
<keyword evidence="4" id="KW-1185">Reference proteome</keyword>
<dbReference type="OrthoDB" id="9784036at2"/>
<accession>A0A2S0RI02</accession>
<dbReference type="InterPro" id="IPR013784">
    <property type="entry name" value="Carb-bd-like_fold"/>
</dbReference>
<dbReference type="Gene3D" id="3.40.50.1820">
    <property type="entry name" value="alpha/beta hydrolase"/>
    <property type="match status" value="1"/>
</dbReference>
<evidence type="ECO:0000313" key="4">
    <source>
        <dbReference type="Proteomes" id="UP000244193"/>
    </source>
</evidence>
<dbReference type="SUPFAM" id="SSF49452">
    <property type="entry name" value="Starch-binding domain-like"/>
    <property type="match status" value="1"/>
</dbReference>
<dbReference type="PANTHER" id="PTHR40841">
    <property type="entry name" value="SIDEROPHORE TRIACETYLFUSARININE C ESTERASE"/>
    <property type="match status" value="1"/>
</dbReference>
<protein>
    <submittedName>
        <fullName evidence="3">Esterase</fullName>
    </submittedName>
</protein>
<dbReference type="GO" id="GO:0030246">
    <property type="term" value="F:carbohydrate binding"/>
    <property type="evidence" value="ECO:0007669"/>
    <property type="project" value="InterPro"/>
</dbReference>
<keyword evidence="2" id="KW-0378">Hydrolase</keyword>
<reference evidence="3 4" key="1">
    <citation type="submission" date="2018-04" db="EMBL/GenBank/DDBJ databases">
        <title>Genome sequencing of Flavobacterium sp. HYN0048.</title>
        <authorList>
            <person name="Yi H."/>
            <person name="Baek C."/>
        </authorList>
    </citation>
    <scope>NUCLEOTIDE SEQUENCE [LARGE SCALE GENOMIC DNA]</scope>
    <source>
        <strain evidence="3 4">HYN0048</strain>
    </source>
</reference>
<dbReference type="InterPro" id="IPR029058">
    <property type="entry name" value="AB_hydrolase_fold"/>
</dbReference>
<dbReference type="AlphaFoldDB" id="A0A2S0RI02"/>
<proteinExistence type="inferred from homology"/>
<evidence type="ECO:0000256" key="1">
    <source>
        <dbReference type="ARBA" id="ARBA00005622"/>
    </source>
</evidence>
<evidence type="ECO:0000256" key="2">
    <source>
        <dbReference type="ARBA" id="ARBA00022801"/>
    </source>
</evidence>
<dbReference type="SUPFAM" id="SSF53474">
    <property type="entry name" value="alpha/beta-Hydrolases"/>
    <property type="match status" value="1"/>
</dbReference>
<gene>
    <name evidence="3" type="ORF">HYN48_12535</name>
</gene>